<dbReference type="GO" id="GO:0051015">
    <property type="term" value="F:actin filament binding"/>
    <property type="evidence" value="ECO:0007669"/>
    <property type="project" value="TreeGrafter"/>
</dbReference>
<dbReference type="InterPro" id="IPR001303">
    <property type="entry name" value="Aldolase_II/adducin_N"/>
</dbReference>
<proteinExistence type="predicted"/>
<dbReference type="Gene3D" id="3.40.225.10">
    <property type="entry name" value="Class II aldolase/adducin N-terminal domain"/>
    <property type="match status" value="1"/>
</dbReference>
<feature type="domain" description="Class II aldolase/adducin N-terminal" evidence="1">
    <location>
        <begin position="9"/>
        <end position="193"/>
    </location>
</feature>
<dbReference type="GO" id="GO:0005856">
    <property type="term" value="C:cytoskeleton"/>
    <property type="evidence" value="ECO:0007669"/>
    <property type="project" value="TreeGrafter"/>
</dbReference>
<organism evidence="2">
    <name type="scientific">freshwater metagenome</name>
    <dbReference type="NCBI Taxonomy" id="449393"/>
    <lineage>
        <taxon>unclassified sequences</taxon>
        <taxon>metagenomes</taxon>
        <taxon>ecological metagenomes</taxon>
    </lineage>
</organism>
<dbReference type="InterPro" id="IPR036409">
    <property type="entry name" value="Aldolase_II/adducin_N_sf"/>
</dbReference>
<name>A0A6J6ATS4_9ZZZZ</name>
<dbReference type="InterPro" id="IPR051017">
    <property type="entry name" value="Aldolase-II_Adducin_sf"/>
</dbReference>
<dbReference type="PANTHER" id="PTHR10672">
    <property type="entry name" value="ADDUCIN"/>
    <property type="match status" value="1"/>
</dbReference>
<dbReference type="NCBIfam" id="NF005689">
    <property type="entry name" value="PRK07490.1"/>
    <property type="match status" value="1"/>
</dbReference>
<dbReference type="SMART" id="SM01007">
    <property type="entry name" value="Aldolase_II"/>
    <property type="match status" value="1"/>
</dbReference>
<dbReference type="Pfam" id="PF00596">
    <property type="entry name" value="Aldolase_II"/>
    <property type="match status" value="1"/>
</dbReference>
<dbReference type="PANTHER" id="PTHR10672:SF21">
    <property type="entry name" value="CLASS II ALDOLASE_ADDUCIN N-TERMINAL DOMAIN-CONTAINING PROTEIN"/>
    <property type="match status" value="1"/>
</dbReference>
<reference evidence="2" key="1">
    <citation type="submission" date="2020-05" db="EMBL/GenBank/DDBJ databases">
        <authorList>
            <person name="Chiriac C."/>
            <person name="Salcher M."/>
            <person name="Ghai R."/>
            <person name="Kavagutti S V."/>
        </authorList>
    </citation>
    <scope>NUCLEOTIDE SEQUENCE</scope>
</reference>
<sequence>MNAEQSARRDLTVAFRWAAKLEMHEATANHFSFAISQDSQNFLINPAGRHFSQIRASDLVLVDLNAKNFGIAESQLVDPTAINLHGQLHRLLPHAKCILHTHMPYTTALACLRDFEFLMLDQNACRFHKRIAYDRDYSGMALEASEGERVAKVLGDSKSVLFLANHGEIVVGNSVAEAFDELYYLEKAAQLQVLALSTGRELALIDDQTATLVCKQWLEYPKSAEHHFAALTEILEIESPEYKN</sequence>
<dbReference type="SUPFAM" id="SSF53639">
    <property type="entry name" value="AraD/HMP-PK domain-like"/>
    <property type="match status" value="1"/>
</dbReference>
<evidence type="ECO:0000313" key="2">
    <source>
        <dbReference type="EMBL" id="CAB4529757.1"/>
    </source>
</evidence>
<protein>
    <submittedName>
        <fullName evidence="2">Unannotated protein</fullName>
    </submittedName>
</protein>
<dbReference type="EMBL" id="CAEZSE010000006">
    <property type="protein sequence ID" value="CAB4529757.1"/>
    <property type="molecule type" value="Genomic_DNA"/>
</dbReference>
<dbReference type="AlphaFoldDB" id="A0A6J6ATS4"/>
<accession>A0A6J6ATS4</accession>
<gene>
    <name evidence="2" type="ORF">UFOPK1353_00071</name>
</gene>
<evidence type="ECO:0000259" key="1">
    <source>
        <dbReference type="SMART" id="SM01007"/>
    </source>
</evidence>